<dbReference type="GO" id="GO:0003677">
    <property type="term" value="F:DNA binding"/>
    <property type="evidence" value="ECO:0007669"/>
    <property type="project" value="UniProtKB-KW"/>
</dbReference>
<comment type="similarity">
    <text evidence="1">Belongs to the sigma-70 factor family. ECF subfamily.</text>
</comment>
<dbReference type="GO" id="GO:0016987">
    <property type="term" value="F:sigma factor activity"/>
    <property type="evidence" value="ECO:0007669"/>
    <property type="project" value="UniProtKB-KW"/>
</dbReference>
<protein>
    <recommendedName>
        <fullName evidence="10">Sigma-70 family RNA polymerase sigma factor</fullName>
    </recommendedName>
</protein>
<dbReference type="PANTHER" id="PTHR43133">
    <property type="entry name" value="RNA POLYMERASE ECF-TYPE SIGMA FACTO"/>
    <property type="match status" value="1"/>
</dbReference>
<feature type="domain" description="RNA polymerase sigma-70 region 2" evidence="6">
    <location>
        <begin position="14"/>
        <end position="80"/>
    </location>
</feature>
<evidence type="ECO:0000256" key="5">
    <source>
        <dbReference type="ARBA" id="ARBA00023163"/>
    </source>
</evidence>
<keyword evidence="4" id="KW-0238">DNA-binding</keyword>
<dbReference type="Proteomes" id="UP000253318">
    <property type="component" value="Unassembled WGS sequence"/>
</dbReference>
<dbReference type="Pfam" id="PF08281">
    <property type="entry name" value="Sigma70_r4_2"/>
    <property type="match status" value="1"/>
</dbReference>
<dbReference type="PANTHER" id="PTHR43133:SF8">
    <property type="entry name" value="RNA POLYMERASE SIGMA FACTOR HI_1459-RELATED"/>
    <property type="match status" value="1"/>
</dbReference>
<evidence type="ECO:0000313" key="9">
    <source>
        <dbReference type="Proteomes" id="UP000253318"/>
    </source>
</evidence>
<dbReference type="OrthoDB" id="9803203at2"/>
<evidence type="ECO:0000259" key="6">
    <source>
        <dbReference type="Pfam" id="PF04542"/>
    </source>
</evidence>
<keyword evidence="2" id="KW-0805">Transcription regulation</keyword>
<dbReference type="EMBL" id="QEIN01000153">
    <property type="protein sequence ID" value="RCV55126.1"/>
    <property type="molecule type" value="Genomic_DNA"/>
</dbReference>
<comment type="caution">
    <text evidence="8">The sequence shown here is derived from an EMBL/GenBank/DDBJ whole genome shotgun (WGS) entry which is preliminary data.</text>
</comment>
<keyword evidence="9" id="KW-1185">Reference proteome</keyword>
<evidence type="ECO:0008006" key="10">
    <source>
        <dbReference type="Google" id="ProtNLM"/>
    </source>
</evidence>
<keyword evidence="3" id="KW-0731">Sigma factor</keyword>
<name>A0A368T292_9ACTN</name>
<dbReference type="InterPro" id="IPR039425">
    <property type="entry name" value="RNA_pol_sigma-70-like"/>
</dbReference>
<dbReference type="Pfam" id="PF04542">
    <property type="entry name" value="Sigma70_r2"/>
    <property type="match status" value="1"/>
</dbReference>
<dbReference type="InterPro" id="IPR014284">
    <property type="entry name" value="RNA_pol_sigma-70_dom"/>
</dbReference>
<dbReference type="InterPro" id="IPR013324">
    <property type="entry name" value="RNA_pol_sigma_r3/r4-like"/>
</dbReference>
<evidence type="ECO:0000256" key="4">
    <source>
        <dbReference type="ARBA" id="ARBA00023125"/>
    </source>
</evidence>
<keyword evidence="5" id="KW-0804">Transcription</keyword>
<proteinExistence type="inferred from homology"/>
<dbReference type="InterPro" id="IPR036388">
    <property type="entry name" value="WH-like_DNA-bd_sf"/>
</dbReference>
<dbReference type="AlphaFoldDB" id="A0A368T292"/>
<dbReference type="Gene3D" id="1.10.10.10">
    <property type="entry name" value="Winged helix-like DNA-binding domain superfamily/Winged helix DNA-binding domain"/>
    <property type="match status" value="1"/>
</dbReference>
<accession>A0A368T292</accession>
<evidence type="ECO:0000256" key="3">
    <source>
        <dbReference type="ARBA" id="ARBA00023082"/>
    </source>
</evidence>
<dbReference type="Gene3D" id="1.10.1740.10">
    <property type="match status" value="1"/>
</dbReference>
<dbReference type="NCBIfam" id="TIGR02937">
    <property type="entry name" value="sigma70-ECF"/>
    <property type="match status" value="1"/>
</dbReference>
<sequence>MTSDPATATITPDHLRTAARLAAALHLGEGGSKQDAEDAVSYALLELWKRERSAPGEIHNPRAWMATAARRHLLRTFERAKVEAAHERLPDRPARVGRPEAEYEHSEAARRAMALVARLPRGERSAVALRSIDGMDTREIAEVLGISEDAVRARLSRGYRTLRRLLTEGDRTR</sequence>
<dbReference type="SUPFAM" id="SSF88946">
    <property type="entry name" value="Sigma2 domain of RNA polymerase sigma factors"/>
    <property type="match status" value="1"/>
</dbReference>
<organism evidence="8 9">
    <name type="scientific">Marinitenerispora sediminis</name>
    <dbReference type="NCBI Taxonomy" id="1931232"/>
    <lineage>
        <taxon>Bacteria</taxon>
        <taxon>Bacillati</taxon>
        <taxon>Actinomycetota</taxon>
        <taxon>Actinomycetes</taxon>
        <taxon>Streptosporangiales</taxon>
        <taxon>Nocardiopsidaceae</taxon>
        <taxon>Marinitenerispora</taxon>
    </lineage>
</organism>
<dbReference type="GO" id="GO:0006352">
    <property type="term" value="P:DNA-templated transcription initiation"/>
    <property type="evidence" value="ECO:0007669"/>
    <property type="project" value="InterPro"/>
</dbReference>
<feature type="domain" description="RNA polymerase sigma factor 70 region 4 type 2" evidence="7">
    <location>
        <begin position="111"/>
        <end position="162"/>
    </location>
</feature>
<evidence type="ECO:0000313" key="8">
    <source>
        <dbReference type="EMBL" id="RCV55126.1"/>
    </source>
</evidence>
<dbReference type="InterPro" id="IPR013325">
    <property type="entry name" value="RNA_pol_sigma_r2"/>
</dbReference>
<evidence type="ECO:0000256" key="1">
    <source>
        <dbReference type="ARBA" id="ARBA00010641"/>
    </source>
</evidence>
<evidence type="ECO:0000259" key="7">
    <source>
        <dbReference type="Pfam" id="PF08281"/>
    </source>
</evidence>
<dbReference type="SUPFAM" id="SSF88659">
    <property type="entry name" value="Sigma3 and sigma4 domains of RNA polymerase sigma factors"/>
    <property type="match status" value="1"/>
</dbReference>
<dbReference type="RefSeq" id="WP_114399773.1">
    <property type="nucleotide sequence ID" value="NZ_QEIM01000152.1"/>
</dbReference>
<reference evidence="8 9" key="1">
    <citation type="submission" date="2018-04" db="EMBL/GenBank/DDBJ databases">
        <title>Novel actinobacteria from marine sediment.</title>
        <authorList>
            <person name="Ng Z.Y."/>
            <person name="Tan G.Y.A."/>
        </authorList>
    </citation>
    <scope>NUCLEOTIDE SEQUENCE [LARGE SCALE GENOMIC DNA]</scope>
    <source>
        <strain evidence="8 9">TPS81</strain>
    </source>
</reference>
<dbReference type="InterPro" id="IPR013249">
    <property type="entry name" value="RNA_pol_sigma70_r4_t2"/>
</dbReference>
<gene>
    <name evidence="8" type="ORF">DEF24_18445</name>
</gene>
<dbReference type="InterPro" id="IPR007627">
    <property type="entry name" value="RNA_pol_sigma70_r2"/>
</dbReference>
<evidence type="ECO:0000256" key="2">
    <source>
        <dbReference type="ARBA" id="ARBA00023015"/>
    </source>
</evidence>